<feature type="domain" description="CENP-V/GFA" evidence="6">
    <location>
        <begin position="23"/>
        <end position="135"/>
    </location>
</feature>
<dbReference type="GO" id="GO:0016846">
    <property type="term" value="F:carbon-sulfur lyase activity"/>
    <property type="evidence" value="ECO:0007669"/>
    <property type="project" value="InterPro"/>
</dbReference>
<evidence type="ECO:0000256" key="4">
    <source>
        <dbReference type="ARBA" id="ARBA00023239"/>
    </source>
</evidence>
<proteinExistence type="inferred from homology"/>
<organism evidence="7">
    <name type="scientific">marine metagenome</name>
    <dbReference type="NCBI Taxonomy" id="408172"/>
    <lineage>
        <taxon>unclassified sequences</taxon>
        <taxon>metagenomes</taxon>
        <taxon>ecological metagenomes</taxon>
    </lineage>
</organism>
<dbReference type="AlphaFoldDB" id="A0A381PPA9"/>
<dbReference type="InterPro" id="IPR006913">
    <property type="entry name" value="CENP-V/GFA"/>
</dbReference>
<feature type="region of interest" description="Disordered" evidence="5">
    <location>
        <begin position="1"/>
        <end position="22"/>
    </location>
</feature>
<dbReference type="EMBL" id="UINC01001042">
    <property type="protein sequence ID" value="SUZ68770.1"/>
    <property type="molecule type" value="Genomic_DNA"/>
</dbReference>
<feature type="non-terminal residue" evidence="7">
    <location>
        <position position="146"/>
    </location>
</feature>
<keyword evidence="4" id="KW-0456">Lyase</keyword>
<dbReference type="PANTHER" id="PTHR33337:SF40">
    <property type="entry name" value="CENP-V_GFA DOMAIN-CONTAINING PROTEIN-RELATED"/>
    <property type="match status" value="1"/>
</dbReference>
<evidence type="ECO:0000256" key="3">
    <source>
        <dbReference type="ARBA" id="ARBA00022833"/>
    </source>
</evidence>
<dbReference type="Gene3D" id="3.90.1590.10">
    <property type="entry name" value="glutathione-dependent formaldehyde- activating enzyme (gfa)"/>
    <property type="match status" value="1"/>
</dbReference>
<dbReference type="SUPFAM" id="SSF51316">
    <property type="entry name" value="Mss4-like"/>
    <property type="match status" value="1"/>
</dbReference>
<dbReference type="PROSITE" id="PS51891">
    <property type="entry name" value="CENP_V_GFA"/>
    <property type="match status" value="1"/>
</dbReference>
<dbReference type="GO" id="GO:0046872">
    <property type="term" value="F:metal ion binding"/>
    <property type="evidence" value="ECO:0007669"/>
    <property type="project" value="UniProtKB-KW"/>
</dbReference>
<name>A0A381PPA9_9ZZZZ</name>
<protein>
    <recommendedName>
        <fullName evidence="6">CENP-V/GFA domain-containing protein</fullName>
    </recommendedName>
</protein>
<keyword evidence="2" id="KW-0479">Metal-binding</keyword>
<feature type="non-terminal residue" evidence="7">
    <location>
        <position position="1"/>
    </location>
</feature>
<evidence type="ECO:0000256" key="2">
    <source>
        <dbReference type="ARBA" id="ARBA00022723"/>
    </source>
</evidence>
<keyword evidence="3" id="KW-0862">Zinc</keyword>
<gene>
    <name evidence="7" type="ORF">METZ01_LOCUS21624</name>
</gene>
<dbReference type="Pfam" id="PF04828">
    <property type="entry name" value="GFA"/>
    <property type="match status" value="1"/>
</dbReference>
<evidence type="ECO:0000313" key="7">
    <source>
        <dbReference type="EMBL" id="SUZ68770.1"/>
    </source>
</evidence>
<sequence length="146" mass="15782">VTGRPAREDARMDDGRGGSGTRATGGCDCGGVRYRVDGELRDVVHCHCEPCRRITGHHMAATAAKVDDVHFESDATLTWHHRTSTTRYGFCSACGSTLFWSATDKADMLSIAAGTIDQPSGLSTVLAIYADEASDFHRLDDTIQTF</sequence>
<evidence type="ECO:0000256" key="1">
    <source>
        <dbReference type="ARBA" id="ARBA00005495"/>
    </source>
</evidence>
<comment type="similarity">
    <text evidence="1">Belongs to the Gfa family.</text>
</comment>
<dbReference type="PANTHER" id="PTHR33337">
    <property type="entry name" value="GFA DOMAIN-CONTAINING PROTEIN"/>
    <property type="match status" value="1"/>
</dbReference>
<reference evidence="7" key="1">
    <citation type="submission" date="2018-05" db="EMBL/GenBank/DDBJ databases">
        <authorList>
            <person name="Lanie J.A."/>
            <person name="Ng W.-L."/>
            <person name="Kazmierczak K.M."/>
            <person name="Andrzejewski T.M."/>
            <person name="Davidsen T.M."/>
            <person name="Wayne K.J."/>
            <person name="Tettelin H."/>
            <person name="Glass J.I."/>
            <person name="Rusch D."/>
            <person name="Podicherti R."/>
            <person name="Tsui H.-C.T."/>
            <person name="Winkler M.E."/>
        </authorList>
    </citation>
    <scope>NUCLEOTIDE SEQUENCE</scope>
</reference>
<feature type="compositionally biased region" description="Basic and acidic residues" evidence="5">
    <location>
        <begin position="1"/>
        <end position="16"/>
    </location>
</feature>
<evidence type="ECO:0000256" key="5">
    <source>
        <dbReference type="SAM" id="MobiDB-lite"/>
    </source>
</evidence>
<accession>A0A381PPA9</accession>
<evidence type="ECO:0000259" key="6">
    <source>
        <dbReference type="PROSITE" id="PS51891"/>
    </source>
</evidence>
<dbReference type="InterPro" id="IPR011057">
    <property type="entry name" value="Mss4-like_sf"/>
</dbReference>